<proteinExistence type="predicted"/>
<dbReference type="AlphaFoldDB" id="A0A6S7BCV4"/>
<dbReference type="Proteomes" id="UP000494365">
    <property type="component" value="Unassembled WGS sequence"/>
</dbReference>
<dbReference type="EMBL" id="CADIKK010000020">
    <property type="protein sequence ID" value="CAB3795784.1"/>
    <property type="molecule type" value="Genomic_DNA"/>
</dbReference>
<protein>
    <submittedName>
        <fullName evidence="1">Uncharacterized protein</fullName>
    </submittedName>
</protein>
<sequence length="59" mass="6622">MIHGLNWLCTKHPDVVLCIAILVAGISLVASHKVDSLAHRHADRKLSVFADTTWPWVMF</sequence>
<gene>
    <name evidence="1" type="ORF">LMG28614_04223</name>
</gene>
<reference evidence="1 2" key="1">
    <citation type="submission" date="2020-04" db="EMBL/GenBank/DDBJ databases">
        <authorList>
            <person name="De Canck E."/>
        </authorList>
    </citation>
    <scope>NUCLEOTIDE SEQUENCE [LARGE SCALE GENOMIC DNA]</scope>
    <source>
        <strain evidence="1 2">LMG 28614</strain>
    </source>
</reference>
<evidence type="ECO:0000313" key="2">
    <source>
        <dbReference type="Proteomes" id="UP000494365"/>
    </source>
</evidence>
<keyword evidence="2" id="KW-1185">Reference proteome</keyword>
<evidence type="ECO:0000313" key="1">
    <source>
        <dbReference type="EMBL" id="CAB3795784.1"/>
    </source>
</evidence>
<organism evidence="1 2">
    <name type="scientific">Paraburkholderia ultramafica</name>
    <dbReference type="NCBI Taxonomy" id="1544867"/>
    <lineage>
        <taxon>Bacteria</taxon>
        <taxon>Pseudomonadati</taxon>
        <taxon>Pseudomonadota</taxon>
        <taxon>Betaproteobacteria</taxon>
        <taxon>Burkholderiales</taxon>
        <taxon>Burkholderiaceae</taxon>
        <taxon>Paraburkholderia</taxon>
    </lineage>
</organism>
<name>A0A6S7BCV4_9BURK</name>
<accession>A0A6S7BCV4</accession>